<proteinExistence type="predicted"/>
<evidence type="ECO:0000313" key="1">
    <source>
        <dbReference type="EMBL" id="MCG2673437.1"/>
    </source>
</evidence>
<protein>
    <submittedName>
        <fullName evidence="1">Uncharacterized protein</fullName>
    </submittedName>
</protein>
<sequence>MKTWVLAIRNRASSAGDGGHFVIAQRREVSLCVRRHREPPVEMCGILIANSVGSTVSSLTHATDMLGMGSEQPPELPYLGHNGRELCLMLRGIKPLAYFLNFVPREFDVNIPTFDRHLAAGRLIRREFVELPHRRLLYALPDHQWRIDAMLALPNELDAWSEDHERRSCELLGYEGWQIDYWLAHRRSRADAQSASGPLPDLATAC</sequence>
<accession>A0ABS9M3E0</accession>
<name>A0ABS9M3E0_9BRAD</name>
<dbReference type="RefSeq" id="WP_237874436.1">
    <property type="nucleotide sequence ID" value="NZ_JAKLUA010000060.1"/>
</dbReference>
<dbReference type="Proteomes" id="UP001139012">
    <property type="component" value="Unassembled WGS sequence"/>
</dbReference>
<gene>
    <name evidence="1" type="ORF">L6637_42065</name>
</gene>
<reference evidence="1" key="1">
    <citation type="submission" date="2022-01" db="EMBL/GenBank/DDBJ databases">
        <title>Genome sequnece data of strain Bradyrhizobium sp. nov.</title>
        <authorList>
            <person name="Zhang J."/>
        </authorList>
    </citation>
    <scope>NUCLEOTIDE SEQUENCE</scope>
    <source>
        <strain evidence="1">WYCCWR 12774</strain>
    </source>
</reference>
<keyword evidence="2" id="KW-1185">Reference proteome</keyword>
<organism evidence="1 2">
    <name type="scientific">Bradyrhizobium zhengyangense</name>
    <dbReference type="NCBI Taxonomy" id="2911009"/>
    <lineage>
        <taxon>Bacteria</taxon>
        <taxon>Pseudomonadati</taxon>
        <taxon>Pseudomonadota</taxon>
        <taxon>Alphaproteobacteria</taxon>
        <taxon>Hyphomicrobiales</taxon>
        <taxon>Nitrobacteraceae</taxon>
        <taxon>Bradyrhizobium</taxon>
    </lineage>
</organism>
<dbReference type="EMBL" id="JAKLUA010000060">
    <property type="protein sequence ID" value="MCG2673437.1"/>
    <property type="molecule type" value="Genomic_DNA"/>
</dbReference>
<comment type="caution">
    <text evidence="1">The sequence shown here is derived from an EMBL/GenBank/DDBJ whole genome shotgun (WGS) entry which is preliminary data.</text>
</comment>
<evidence type="ECO:0000313" key="2">
    <source>
        <dbReference type="Proteomes" id="UP001139012"/>
    </source>
</evidence>